<proteinExistence type="predicted"/>
<dbReference type="Pfam" id="PF00376">
    <property type="entry name" value="MerR"/>
    <property type="match status" value="1"/>
</dbReference>
<keyword evidence="1" id="KW-0805">Transcription regulation</keyword>
<dbReference type="Gene3D" id="1.10.1660.10">
    <property type="match status" value="1"/>
</dbReference>
<reference evidence="6 7" key="1">
    <citation type="submission" date="2023-09" db="EMBL/GenBank/DDBJ databases">
        <authorList>
            <person name="Rey-Velasco X."/>
        </authorList>
    </citation>
    <scope>NUCLEOTIDE SEQUENCE [LARGE SCALE GENOMIC DNA]</scope>
    <source>
        <strain evidence="6 7">W431</strain>
    </source>
</reference>
<dbReference type="SMART" id="SM00422">
    <property type="entry name" value="HTH_MERR"/>
    <property type="match status" value="1"/>
</dbReference>
<dbReference type="GO" id="GO:0003677">
    <property type="term" value="F:DNA binding"/>
    <property type="evidence" value="ECO:0007669"/>
    <property type="project" value="UniProtKB-KW"/>
</dbReference>
<dbReference type="PANTHER" id="PTHR30204">
    <property type="entry name" value="REDOX-CYCLING DRUG-SENSING TRANSCRIPTIONAL ACTIVATOR SOXR"/>
    <property type="match status" value="1"/>
</dbReference>
<evidence type="ECO:0000313" key="7">
    <source>
        <dbReference type="Proteomes" id="UP001266357"/>
    </source>
</evidence>
<name>A0ABU3A2R3_9GAMM</name>
<protein>
    <submittedName>
        <fullName evidence="6">MerR family DNA-binding protein</fullName>
    </submittedName>
</protein>
<dbReference type="PANTHER" id="PTHR30204:SF94">
    <property type="entry name" value="HEAVY METAL-DEPENDENT TRANSCRIPTIONAL REGULATOR HI_0293-RELATED"/>
    <property type="match status" value="1"/>
</dbReference>
<keyword evidence="2 6" id="KW-0238">DNA-binding</keyword>
<evidence type="ECO:0000256" key="1">
    <source>
        <dbReference type="ARBA" id="ARBA00023015"/>
    </source>
</evidence>
<evidence type="ECO:0000256" key="3">
    <source>
        <dbReference type="ARBA" id="ARBA00023163"/>
    </source>
</evidence>
<gene>
    <name evidence="6" type="ORF">RM573_10900</name>
</gene>
<dbReference type="SUPFAM" id="SSF46955">
    <property type="entry name" value="Putative DNA-binding domain"/>
    <property type="match status" value="1"/>
</dbReference>
<dbReference type="Proteomes" id="UP001266357">
    <property type="component" value="Unassembled WGS sequence"/>
</dbReference>
<dbReference type="RefSeq" id="WP_311581580.1">
    <property type="nucleotide sequence ID" value="NZ_JAVRIF010000005.1"/>
</dbReference>
<keyword evidence="3" id="KW-0804">Transcription</keyword>
<keyword evidence="7" id="KW-1185">Reference proteome</keyword>
<evidence type="ECO:0000259" key="5">
    <source>
        <dbReference type="PROSITE" id="PS50937"/>
    </source>
</evidence>
<accession>A0ABU3A2R3</accession>
<evidence type="ECO:0000256" key="4">
    <source>
        <dbReference type="SAM" id="Coils"/>
    </source>
</evidence>
<comment type="caution">
    <text evidence="6">The sequence shown here is derived from an EMBL/GenBank/DDBJ whole genome shotgun (WGS) entry which is preliminary data.</text>
</comment>
<dbReference type="Pfam" id="PF09278">
    <property type="entry name" value="MerR-DNA-bind"/>
    <property type="match status" value="1"/>
</dbReference>
<dbReference type="InterPro" id="IPR009061">
    <property type="entry name" value="DNA-bd_dom_put_sf"/>
</dbReference>
<evidence type="ECO:0000256" key="2">
    <source>
        <dbReference type="ARBA" id="ARBA00023125"/>
    </source>
</evidence>
<feature type="coiled-coil region" evidence="4">
    <location>
        <begin position="81"/>
        <end position="108"/>
    </location>
</feature>
<dbReference type="PROSITE" id="PS50937">
    <property type="entry name" value="HTH_MERR_2"/>
    <property type="match status" value="1"/>
</dbReference>
<dbReference type="InterPro" id="IPR015358">
    <property type="entry name" value="Tscrpt_reg_MerR_DNA-bd"/>
</dbReference>
<dbReference type="PRINTS" id="PR00040">
    <property type="entry name" value="HTHMERR"/>
</dbReference>
<dbReference type="EMBL" id="JAVRIF010000005">
    <property type="protein sequence ID" value="MDT0604100.1"/>
    <property type="molecule type" value="Genomic_DNA"/>
</dbReference>
<evidence type="ECO:0000313" key="6">
    <source>
        <dbReference type="EMBL" id="MDT0604100.1"/>
    </source>
</evidence>
<organism evidence="6 7">
    <name type="scientific">Thalassotalea castellviae</name>
    <dbReference type="NCBI Taxonomy" id="3075612"/>
    <lineage>
        <taxon>Bacteria</taxon>
        <taxon>Pseudomonadati</taxon>
        <taxon>Pseudomonadota</taxon>
        <taxon>Gammaproteobacteria</taxon>
        <taxon>Alteromonadales</taxon>
        <taxon>Colwelliaceae</taxon>
        <taxon>Thalassotalea</taxon>
    </lineage>
</organism>
<sequence length="144" mass="16324">MRVKQLAQRYSLSLDTVRYYTRIGLLKPQTNPINGYKEYLPADQRRLEFIIQAKSLGFSLHDIETVIDQSNSGSSPCPTVREIIKDRIIETEEKIAAMQATCQQMKAALATWQSLPDCTPTGDHVCHLIEGLIDETTNEELLNE</sequence>
<keyword evidence="4" id="KW-0175">Coiled coil</keyword>
<feature type="domain" description="HTH merR-type" evidence="5">
    <location>
        <begin position="1"/>
        <end position="69"/>
    </location>
</feature>
<dbReference type="InterPro" id="IPR047057">
    <property type="entry name" value="MerR_fam"/>
</dbReference>
<dbReference type="InterPro" id="IPR000551">
    <property type="entry name" value="MerR-type_HTH_dom"/>
</dbReference>